<dbReference type="NCBIfam" id="NF004320">
    <property type="entry name" value="PRK05715.1-2"/>
    <property type="match status" value="1"/>
</dbReference>
<keyword evidence="5 10" id="KW-0812">Transmembrane</keyword>
<comment type="subunit">
    <text evidence="10">NDH-1 is composed of 14 different subunits. Subunits NuoA, H, J, K, L, M, N constitute the membrane sector of the complex.</text>
</comment>
<dbReference type="PANTHER" id="PTHR11434:SF16">
    <property type="entry name" value="NADH-UBIQUINONE OXIDOREDUCTASE CHAIN 4L"/>
    <property type="match status" value="1"/>
</dbReference>
<dbReference type="AlphaFoldDB" id="A0A380RYV7"/>
<dbReference type="GO" id="GO:0005886">
    <property type="term" value="C:plasma membrane"/>
    <property type="evidence" value="ECO:0007669"/>
    <property type="project" value="UniProtKB-SubCell"/>
</dbReference>
<comment type="subcellular location">
    <subcellularLocation>
        <location evidence="10">Cell membrane</location>
        <topology evidence="10">Multi-pass membrane protein</topology>
    </subcellularLocation>
    <subcellularLocation>
        <location evidence="2">Membrane</location>
        <topology evidence="2">Multi-pass membrane protein</topology>
    </subcellularLocation>
</comment>
<evidence type="ECO:0000313" key="12">
    <source>
        <dbReference type="Proteomes" id="UP000255423"/>
    </source>
</evidence>
<dbReference type="InterPro" id="IPR001133">
    <property type="entry name" value="NADH_UbQ_OxRdtase_chain4L/K"/>
</dbReference>
<dbReference type="GO" id="GO:0042773">
    <property type="term" value="P:ATP synthesis coupled electron transport"/>
    <property type="evidence" value="ECO:0007669"/>
    <property type="project" value="InterPro"/>
</dbReference>
<evidence type="ECO:0000256" key="8">
    <source>
        <dbReference type="ARBA" id="ARBA00022989"/>
    </source>
</evidence>
<name>A0A380RYV7_FIBSU</name>
<organism evidence="11 12">
    <name type="scientific">Fibrobacter succinogenes</name>
    <name type="common">Bacteroides succinogenes</name>
    <dbReference type="NCBI Taxonomy" id="833"/>
    <lineage>
        <taxon>Bacteria</taxon>
        <taxon>Pseudomonadati</taxon>
        <taxon>Fibrobacterota</taxon>
        <taxon>Fibrobacteria</taxon>
        <taxon>Fibrobacterales</taxon>
        <taxon>Fibrobacteraceae</taxon>
        <taxon>Fibrobacter</taxon>
    </lineage>
</organism>
<keyword evidence="10" id="KW-0520">NAD</keyword>
<evidence type="ECO:0000256" key="6">
    <source>
        <dbReference type="ARBA" id="ARBA00022719"/>
    </source>
</evidence>
<dbReference type="InterPro" id="IPR039428">
    <property type="entry name" value="NUOK/Mnh_C1-like"/>
</dbReference>
<dbReference type="Proteomes" id="UP000255423">
    <property type="component" value="Unassembled WGS sequence"/>
</dbReference>
<evidence type="ECO:0000256" key="9">
    <source>
        <dbReference type="ARBA" id="ARBA00023136"/>
    </source>
</evidence>
<feature type="transmembrane region" description="Helical" evidence="10">
    <location>
        <begin position="6"/>
        <end position="24"/>
    </location>
</feature>
<dbReference type="Pfam" id="PF00420">
    <property type="entry name" value="Oxidored_q2"/>
    <property type="match status" value="1"/>
</dbReference>
<evidence type="ECO:0000256" key="10">
    <source>
        <dbReference type="HAMAP-Rule" id="MF_01456"/>
    </source>
</evidence>
<dbReference type="GO" id="GO:0050136">
    <property type="term" value="F:NADH dehydrogenase (quinone) (non-electrogenic) activity"/>
    <property type="evidence" value="ECO:0007669"/>
    <property type="project" value="UniProtKB-UniRule"/>
</dbReference>
<keyword evidence="10" id="KW-1003">Cell membrane</keyword>
<evidence type="ECO:0000313" key="11">
    <source>
        <dbReference type="EMBL" id="SUQ20082.1"/>
    </source>
</evidence>
<evidence type="ECO:0000256" key="4">
    <source>
        <dbReference type="ARBA" id="ARBA00022448"/>
    </source>
</evidence>
<dbReference type="PANTHER" id="PTHR11434">
    <property type="entry name" value="NADH-UBIQUINONE OXIDOREDUCTASE SUBUNIT ND4L"/>
    <property type="match status" value="1"/>
</dbReference>
<comment type="function">
    <text evidence="1 10">NDH-1 shuttles electrons from NADH, via FMN and iron-sulfur (Fe-S) centers, to quinones in the respiratory chain. The immediate electron acceptor for the enzyme in this species is believed to be ubiquinone. Couples the redox reaction to proton translocation (for every two electrons transferred, four hydrogen ions are translocated across the cytoplasmic membrane), and thus conserves the redox energy in a proton gradient.</text>
</comment>
<dbReference type="GO" id="GO:0030964">
    <property type="term" value="C:NADH dehydrogenase complex"/>
    <property type="evidence" value="ECO:0007669"/>
    <property type="project" value="TreeGrafter"/>
</dbReference>
<keyword evidence="6 10" id="KW-0874">Quinone</keyword>
<proteinExistence type="inferred from homology"/>
<dbReference type="HAMAP" id="MF_01456">
    <property type="entry name" value="NDH1_NuoK"/>
    <property type="match status" value="1"/>
</dbReference>
<evidence type="ECO:0000256" key="1">
    <source>
        <dbReference type="ARBA" id="ARBA00002378"/>
    </source>
</evidence>
<feature type="transmembrane region" description="Helical" evidence="10">
    <location>
        <begin position="63"/>
        <end position="88"/>
    </location>
</feature>
<accession>A0A380RYV7</accession>
<evidence type="ECO:0000256" key="3">
    <source>
        <dbReference type="ARBA" id="ARBA00010519"/>
    </source>
</evidence>
<keyword evidence="8 10" id="KW-1133">Transmembrane helix</keyword>
<comment type="similarity">
    <text evidence="3 10">Belongs to the complex I subunit 4L family.</text>
</comment>
<keyword evidence="10" id="KW-0830">Ubiquinone</keyword>
<sequence>MELQAIYVQILALVIFAIGLMVAVSRRNVFFVLMGVELALNAVNLSFVGFAKTLPGDASIVGQVVPLFSIAVAAAEACVGLAMVILIFRNRESVDADTYSNMKG</sequence>
<evidence type="ECO:0000256" key="7">
    <source>
        <dbReference type="ARBA" id="ARBA00022967"/>
    </source>
</evidence>
<reference evidence="11 12" key="1">
    <citation type="submission" date="2017-08" db="EMBL/GenBank/DDBJ databases">
        <authorList>
            <person name="de Groot N.N."/>
        </authorList>
    </citation>
    <scope>NUCLEOTIDE SEQUENCE [LARGE SCALE GENOMIC DNA]</scope>
    <source>
        <strain evidence="11 12">HM2</strain>
    </source>
</reference>
<dbReference type="EMBL" id="UHJL01000001">
    <property type="protein sequence ID" value="SUQ20082.1"/>
    <property type="molecule type" value="Genomic_DNA"/>
</dbReference>
<evidence type="ECO:0000256" key="5">
    <source>
        <dbReference type="ARBA" id="ARBA00022692"/>
    </source>
</evidence>
<dbReference type="GO" id="GO:0048038">
    <property type="term" value="F:quinone binding"/>
    <property type="evidence" value="ECO:0007669"/>
    <property type="project" value="UniProtKB-KW"/>
</dbReference>
<comment type="catalytic activity">
    <reaction evidence="10">
        <text>a quinone + NADH + 5 H(+)(in) = a quinol + NAD(+) + 4 H(+)(out)</text>
        <dbReference type="Rhea" id="RHEA:57888"/>
        <dbReference type="ChEBI" id="CHEBI:15378"/>
        <dbReference type="ChEBI" id="CHEBI:24646"/>
        <dbReference type="ChEBI" id="CHEBI:57540"/>
        <dbReference type="ChEBI" id="CHEBI:57945"/>
        <dbReference type="ChEBI" id="CHEBI:132124"/>
    </reaction>
</comment>
<protein>
    <recommendedName>
        <fullName evidence="10">NADH-quinone oxidoreductase subunit K</fullName>
        <ecNumber evidence="10">7.1.1.-</ecNumber>
    </recommendedName>
    <alternativeName>
        <fullName evidence="10">NADH dehydrogenase I subunit K</fullName>
    </alternativeName>
    <alternativeName>
        <fullName evidence="10">NDH-1 subunit K</fullName>
    </alternativeName>
</protein>
<evidence type="ECO:0000256" key="2">
    <source>
        <dbReference type="ARBA" id="ARBA00004141"/>
    </source>
</evidence>
<dbReference type="EC" id="7.1.1.-" evidence="10"/>
<dbReference type="OMA" id="FDVWLSR"/>
<dbReference type="Gene3D" id="1.10.287.3510">
    <property type="match status" value="1"/>
</dbReference>
<keyword evidence="4 10" id="KW-0813">Transport</keyword>
<dbReference type="RefSeq" id="WP_014546783.1">
    <property type="nucleotide sequence ID" value="NZ_UHJL01000001.1"/>
</dbReference>
<keyword evidence="9 10" id="KW-0472">Membrane</keyword>
<dbReference type="FunFam" id="1.10.287.3510:FF:000001">
    <property type="entry name" value="NADH-quinone oxidoreductase subunit K"/>
    <property type="match status" value="1"/>
</dbReference>
<feature type="transmembrane region" description="Helical" evidence="10">
    <location>
        <begin position="31"/>
        <end position="51"/>
    </location>
</feature>
<keyword evidence="7 10" id="KW-1278">Translocase</keyword>
<gene>
    <name evidence="10" type="primary">nuoK</name>
    <name evidence="11" type="ORF">SAMN05661053_1335</name>
</gene>